<evidence type="ECO:0000313" key="1">
    <source>
        <dbReference type="EMBL" id="ANF98711.1"/>
    </source>
</evidence>
<keyword evidence="2" id="KW-1185">Reference proteome</keyword>
<sequence>MAYRPTITTLKKAGINEKEGLYEFTATLADGTECRMFYNRFPEWKMTNINRLLTKPCPVCRKDFICNCFNAFAGEIDQQIKDRQLIDEVLAN</sequence>
<protein>
    <submittedName>
        <fullName evidence="1">Uncharacterized protein</fullName>
    </submittedName>
</protein>
<dbReference type="AlphaFoldDB" id="A0A172ZM42"/>
<dbReference type="EMBL" id="CP013023">
    <property type="protein sequence ID" value="ANF98711.1"/>
    <property type="molecule type" value="Genomic_DNA"/>
</dbReference>
<gene>
    <name evidence="1" type="ORF">AR543_08515</name>
</gene>
<dbReference type="Proteomes" id="UP000078148">
    <property type="component" value="Chromosome"/>
</dbReference>
<reference evidence="2" key="1">
    <citation type="submission" date="2015-10" db="EMBL/GenBank/DDBJ databases">
        <title>Genome of Paenibacillus bovis sp. nov.</title>
        <authorList>
            <person name="Wu Z."/>
            <person name="Gao C."/>
            <person name="Liu Z."/>
            <person name="Zheng H."/>
        </authorList>
    </citation>
    <scope>NUCLEOTIDE SEQUENCE [LARGE SCALE GENOMIC DNA]</scope>
    <source>
        <strain evidence="2">BD3526</strain>
    </source>
</reference>
<organism evidence="1 2">
    <name type="scientific">Paenibacillus bovis</name>
    <dbReference type="NCBI Taxonomy" id="1616788"/>
    <lineage>
        <taxon>Bacteria</taxon>
        <taxon>Bacillati</taxon>
        <taxon>Bacillota</taxon>
        <taxon>Bacilli</taxon>
        <taxon>Bacillales</taxon>
        <taxon>Paenibacillaceae</taxon>
        <taxon>Paenibacillus</taxon>
    </lineage>
</organism>
<proteinExistence type="predicted"/>
<evidence type="ECO:0000313" key="2">
    <source>
        <dbReference type="Proteomes" id="UP000078148"/>
    </source>
</evidence>
<accession>A0A172ZM42</accession>
<dbReference type="KEGG" id="pbv:AR543_08515"/>
<reference evidence="1 2" key="2">
    <citation type="journal article" date="2016" name="Int. J. Syst. Evol. Microbiol.">
        <title>Paenibacillus bovis sp. nov., isolated from raw yak (Bos grunniens) milk.</title>
        <authorList>
            <person name="Gao C."/>
            <person name="Han J."/>
            <person name="Liu Z."/>
            <person name="Xu X."/>
            <person name="Hang F."/>
            <person name="Wu Z."/>
        </authorList>
    </citation>
    <scope>NUCLEOTIDE SEQUENCE [LARGE SCALE GENOMIC DNA]</scope>
    <source>
        <strain evidence="1 2">BD3526</strain>
    </source>
</reference>
<dbReference type="RefSeq" id="WP_060536703.1">
    <property type="nucleotide sequence ID" value="NZ_CP013023.1"/>
</dbReference>
<name>A0A172ZM42_9BACL</name>